<evidence type="ECO:0000256" key="6">
    <source>
        <dbReference type="ARBA" id="ARBA00022722"/>
    </source>
</evidence>
<comment type="cofactor">
    <cofactor evidence="3">
        <name>Mg(2+)</name>
        <dbReference type="ChEBI" id="CHEBI:18420"/>
    </cofactor>
</comment>
<evidence type="ECO:0000256" key="3">
    <source>
        <dbReference type="ARBA" id="ARBA00001946"/>
    </source>
</evidence>
<evidence type="ECO:0000256" key="10">
    <source>
        <dbReference type="ARBA" id="ARBA00023211"/>
    </source>
</evidence>
<dbReference type="EC" id="3.1.4.1" evidence="5"/>
<dbReference type="Proteomes" id="UP001302349">
    <property type="component" value="Chromosome"/>
</dbReference>
<reference evidence="12 13" key="1">
    <citation type="journal article" date="2023" name="Microbiol. Resour. Announc.">
        <title>Complete Genome Sequence of Imperialibacter roseus strain P4T.</title>
        <authorList>
            <person name="Tizabi D.R."/>
            <person name="Bachvaroff T."/>
            <person name="Hill R.T."/>
        </authorList>
    </citation>
    <scope>NUCLEOTIDE SEQUENCE [LARGE SCALE GENOMIC DNA]</scope>
    <source>
        <strain evidence="12 13">P4T</strain>
    </source>
</reference>
<evidence type="ECO:0000256" key="5">
    <source>
        <dbReference type="ARBA" id="ARBA00012029"/>
    </source>
</evidence>
<dbReference type="EMBL" id="CP136051">
    <property type="protein sequence ID" value="WOK08127.1"/>
    <property type="molecule type" value="Genomic_DNA"/>
</dbReference>
<gene>
    <name evidence="12" type="ORF">RT717_05700</name>
</gene>
<dbReference type="InterPro" id="IPR033315">
    <property type="entry name" value="Fan1-like"/>
</dbReference>
<keyword evidence="8" id="KW-0378">Hydrolase</keyword>
<proteinExistence type="inferred from homology"/>
<comment type="catalytic activity">
    <reaction evidence="1">
        <text>Hydrolytically removes 5'-nucleotides successively from the 3'-hydroxy termini of 3'-hydroxy-terminated oligonucleotides.</text>
        <dbReference type="EC" id="3.1.4.1"/>
    </reaction>
</comment>
<feature type="domain" description="VRR-NUC" evidence="11">
    <location>
        <begin position="444"/>
        <end position="551"/>
    </location>
</feature>
<accession>A0ABZ0IUD8</accession>
<evidence type="ECO:0000256" key="8">
    <source>
        <dbReference type="ARBA" id="ARBA00022801"/>
    </source>
</evidence>
<evidence type="ECO:0000313" key="13">
    <source>
        <dbReference type="Proteomes" id="UP001302349"/>
    </source>
</evidence>
<evidence type="ECO:0000313" key="12">
    <source>
        <dbReference type="EMBL" id="WOK08127.1"/>
    </source>
</evidence>
<keyword evidence="10" id="KW-0464">Manganese</keyword>
<dbReference type="Pfam" id="PF08774">
    <property type="entry name" value="VRR_NUC"/>
    <property type="match status" value="1"/>
</dbReference>
<evidence type="ECO:0000259" key="11">
    <source>
        <dbReference type="SMART" id="SM00990"/>
    </source>
</evidence>
<dbReference type="PANTHER" id="PTHR15749:SF4">
    <property type="entry name" value="FANCONI-ASSOCIATED NUCLEASE 1"/>
    <property type="match status" value="1"/>
</dbReference>
<dbReference type="InterPro" id="IPR049125">
    <property type="entry name" value="FAN1-like_WH"/>
</dbReference>
<protein>
    <recommendedName>
        <fullName evidence="5">phosphodiesterase I</fullName>
        <ecNumber evidence="5">3.1.4.1</ecNumber>
    </recommendedName>
</protein>
<comment type="cofactor">
    <cofactor evidence="2">
        <name>Mn(2+)</name>
        <dbReference type="ChEBI" id="CHEBI:29035"/>
    </cofactor>
</comment>
<comment type="similarity">
    <text evidence="4">Belongs to the FAN1 family.</text>
</comment>
<dbReference type="InterPro" id="IPR011856">
    <property type="entry name" value="tRNA_endonuc-like_dom_sf"/>
</dbReference>
<keyword evidence="6" id="KW-0540">Nuclease</keyword>
<sequence length="552" mass="64719">MGTPPIRLHDTYYHDNFLYVLAHVERLYASFLTPFETGFLSDFRALSISAQCLYIRMANRKGRFFRPSKLIYAEIKDTATTWQELHKNGFISSPAINDEWDALDLVRLFTVGELKEVLKSVGVEAKQAKREELVLLLFETFTLPKMRDRLLELEEVVEMGKLEQLEMIRLFFFGHPWGDMSQFVIRDIGNARFETYDEELFKPQFRSYDEVSQLFDLHQQYRALKKAMLVEDETLIDEAVGALTYVPENLSPVAESIVKKFIMRTGKWYEQNKLLERAAITYSRHSLPESRERLVRVLIGLGKKEEAKEVLQRIAAEPETHSEWLFASDQLVKLSGTKQVLTTTRVMKEAPELMVPKPDGSLNIEEHVLITLREQGFEGAHTENYIWRSLFGLVFWEELYSQERALIHQPLQRVPLDLQDRRYLKSRYQAFEHFLSVFESKQQLQEKVYVTMQAKENIVNPWVGWHPDLAAHLEALFRHLSLEQLKEISLEMARNPLENGTGLPDLFVWNSDDYHFWEVKSPTDHLSAHQVFWINFMKEHGVKVEVLRIVYN</sequence>
<dbReference type="PANTHER" id="PTHR15749">
    <property type="entry name" value="FANCONI-ASSOCIATED NUCLEASE 1"/>
    <property type="match status" value="1"/>
</dbReference>
<evidence type="ECO:0000256" key="1">
    <source>
        <dbReference type="ARBA" id="ARBA00000983"/>
    </source>
</evidence>
<dbReference type="RefSeq" id="WP_317490773.1">
    <property type="nucleotide sequence ID" value="NZ_CP136051.1"/>
</dbReference>
<evidence type="ECO:0000256" key="4">
    <source>
        <dbReference type="ARBA" id="ARBA00005533"/>
    </source>
</evidence>
<name>A0ABZ0IUD8_9BACT</name>
<evidence type="ECO:0000256" key="2">
    <source>
        <dbReference type="ARBA" id="ARBA00001936"/>
    </source>
</evidence>
<dbReference type="InterPro" id="IPR014883">
    <property type="entry name" value="VRR_NUC"/>
</dbReference>
<evidence type="ECO:0000256" key="7">
    <source>
        <dbReference type="ARBA" id="ARBA00022723"/>
    </source>
</evidence>
<evidence type="ECO:0000256" key="9">
    <source>
        <dbReference type="ARBA" id="ARBA00022842"/>
    </source>
</evidence>
<dbReference type="SMART" id="SM00990">
    <property type="entry name" value="VRR_NUC"/>
    <property type="match status" value="1"/>
</dbReference>
<organism evidence="12 13">
    <name type="scientific">Imperialibacter roseus</name>
    <dbReference type="NCBI Taxonomy" id="1324217"/>
    <lineage>
        <taxon>Bacteria</taxon>
        <taxon>Pseudomonadati</taxon>
        <taxon>Bacteroidota</taxon>
        <taxon>Cytophagia</taxon>
        <taxon>Cytophagales</taxon>
        <taxon>Flammeovirgaceae</taxon>
        <taxon>Imperialibacter</taxon>
    </lineage>
</organism>
<dbReference type="Pfam" id="PF21315">
    <property type="entry name" value="FAN1_HTH"/>
    <property type="match status" value="1"/>
</dbReference>
<dbReference type="Gene3D" id="3.40.1350.10">
    <property type="match status" value="1"/>
</dbReference>
<keyword evidence="9" id="KW-0460">Magnesium</keyword>
<keyword evidence="7" id="KW-0479">Metal-binding</keyword>
<keyword evidence="13" id="KW-1185">Reference proteome</keyword>